<organism evidence="4 5">
    <name type="scientific">Benzoatithermus flavus</name>
    <dbReference type="NCBI Taxonomy" id="3108223"/>
    <lineage>
        <taxon>Bacteria</taxon>
        <taxon>Pseudomonadati</taxon>
        <taxon>Pseudomonadota</taxon>
        <taxon>Alphaproteobacteria</taxon>
        <taxon>Geminicoccales</taxon>
        <taxon>Geminicoccaceae</taxon>
        <taxon>Benzoatithermus</taxon>
    </lineage>
</organism>
<dbReference type="Gene3D" id="3.40.50.300">
    <property type="entry name" value="P-loop containing nucleotide triphosphate hydrolases"/>
    <property type="match status" value="1"/>
</dbReference>
<comment type="caution">
    <text evidence="4">The sequence shown here is derived from an EMBL/GenBank/DDBJ whole genome shotgun (WGS) entry which is preliminary data.</text>
</comment>
<reference evidence="4 5" key="1">
    <citation type="submission" date="2024-01" db="EMBL/GenBank/DDBJ databases">
        <title>Multi-omics insights into the function and evolution of sodium benzoate biodegradation pathways in Benzoatithermus flavus gen. nov., sp. nov. from hot spring.</title>
        <authorList>
            <person name="Hu C.-J."/>
            <person name="Li W.-J."/>
        </authorList>
    </citation>
    <scope>NUCLEOTIDE SEQUENCE [LARGE SCALE GENOMIC DNA]</scope>
    <source>
        <strain evidence="4 5">SYSU G07066</strain>
    </source>
</reference>
<dbReference type="NCBIfam" id="TIGR03415">
    <property type="entry name" value="ABC_choXWV_ATP"/>
    <property type="match status" value="1"/>
</dbReference>
<dbReference type="PANTHER" id="PTHR43869">
    <property type="entry name" value="GLYCINE BETAINE/PROLINE BETAINE TRANSPORT SYSTEM ATP-BINDING PROTEIN PROV"/>
    <property type="match status" value="1"/>
</dbReference>
<dbReference type="PROSITE" id="PS50893">
    <property type="entry name" value="ABC_TRANSPORTER_2"/>
    <property type="match status" value="1"/>
</dbReference>
<dbReference type="RefSeq" id="WP_418160646.1">
    <property type="nucleotide sequence ID" value="NZ_JBBLZC010000018.1"/>
</dbReference>
<keyword evidence="2 4" id="KW-0067">ATP-binding</keyword>
<dbReference type="GO" id="GO:0005524">
    <property type="term" value="F:ATP binding"/>
    <property type="evidence" value="ECO:0007669"/>
    <property type="project" value="UniProtKB-KW"/>
</dbReference>
<evidence type="ECO:0000313" key="5">
    <source>
        <dbReference type="Proteomes" id="UP001375743"/>
    </source>
</evidence>
<dbReference type="InterPro" id="IPR003593">
    <property type="entry name" value="AAA+_ATPase"/>
</dbReference>
<dbReference type="PANTHER" id="PTHR43869:SF1">
    <property type="entry name" value="GLYCINE BETAINE_PROLINE BETAINE TRANSPORT SYSTEM ATP-BINDING PROTEIN PROV"/>
    <property type="match status" value="1"/>
</dbReference>
<evidence type="ECO:0000259" key="3">
    <source>
        <dbReference type="PROSITE" id="PS50893"/>
    </source>
</evidence>
<dbReference type="InterPro" id="IPR022473">
    <property type="entry name" value="ABC_trnsptr_Choline_ATP-bd"/>
</dbReference>
<dbReference type="Proteomes" id="UP001375743">
    <property type="component" value="Unassembled WGS sequence"/>
</dbReference>
<protein>
    <submittedName>
        <fullName evidence="4">Choline ABC transporter ATP-binding protein</fullName>
    </submittedName>
</protein>
<keyword evidence="1" id="KW-0547">Nucleotide-binding</keyword>
<accession>A0ABU8XWQ6</accession>
<dbReference type="InterPro" id="IPR027417">
    <property type="entry name" value="P-loop_NTPase"/>
</dbReference>
<feature type="domain" description="ABC transporter" evidence="3">
    <location>
        <begin position="28"/>
        <end position="268"/>
    </location>
</feature>
<dbReference type="InterPro" id="IPR017871">
    <property type="entry name" value="ABC_transporter-like_CS"/>
</dbReference>
<dbReference type="Pfam" id="PF00005">
    <property type="entry name" value="ABC_tran"/>
    <property type="match status" value="1"/>
</dbReference>
<keyword evidence="5" id="KW-1185">Reference proteome</keyword>
<gene>
    <name evidence="4" type="primary">choV</name>
    <name evidence="4" type="ORF">U1T56_16700</name>
</gene>
<evidence type="ECO:0000313" key="4">
    <source>
        <dbReference type="EMBL" id="MEK0084794.1"/>
    </source>
</evidence>
<name>A0ABU8XWQ6_9PROT</name>
<evidence type="ECO:0000256" key="2">
    <source>
        <dbReference type="ARBA" id="ARBA00022840"/>
    </source>
</evidence>
<evidence type="ECO:0000256" key="1">
    <source>
        <dbReference type="ARBA" id="ARBA00022741"/>
    </source>
</evidence>
<dbReference type="SMART" id="SM00382">
    <property type="entry name" value="AAA"/>
    <property type="match status" value="1"/>
</dbReference>
<dbReference type="EMBL" id="JBBLZC010000018">
    <property type="protein sequence ID" value="MEK0084794.1"/>
    <property type="molecule type" value="Genomic_DNA"/>
</dbReference>
<sequence>MPAVAFQNVDIVFGDKPELALPLIDRGLSREQILAETGQVLGVAGCTLAVERGQICVLMGLSGSGKSTLLRAVNRLNKVVRGSVLVEDDGRAVDMARCDGRTLRRLRSQRIAMVFQQFALLPWRTVAENVAFGLELRGVPRAERERIVQEKLALVHLERWAGKHAHELSGGMQQRVGLARAFATDADILLMDEPFSALDPLIRDRLQDELLELQAKLHKTIVFVSHDLDEALKLGNTVAIMEGGRIVQAGPPEVIVTQPATEYVRSFVANVNPLNVLRLGTLMRPVTSLGRDGDGMVRIDPRIHLTARLDGSGALASVDGAGLPLRPLPEIEPFTDGTKPTDWLLVASPEAPMRLAIDAVRMSGWPVLVVDEMHRVLGVVGIDELLEGLRRRSA</sequence>
<dbReference type="InterPro" id="IPR003439">
    <property type="entry name" value="ABC_transporter-like_ATP-bd"/>
</dbReference>
<proteinExistence type="predicted"/>
<dbReference type="PROSITE" id="PS00211">
    <property type="entry name" value="ABC_TRANSPORTER_1"/>
    <property type="match status" value="1"/>
</dbReference>
<dbReference type="SUPFAM" id="SSF52540">
    <property type="entry name" value="P-loop containing nucleoside triphosphate hydrolases"/>
    <property type="match status" value="1"/>
</dbReference>
<dbReference type="InterPro" id="IPR051921">
    <property type="entry name" value="ABC_osmolyte_uptake_ATP-bind"/>
</dbReference>